<dbReference type="SUPFAM" id="SSF52540">
    <property type="entry name" value="P-loop containing nucleoside triphosphate hydrolases"/>
    <property type="match status" value="1"/>
</dbReference>
<evidence type="ECO:0000313" key="2">
    <source>
        <dbReference type="EMBL" id="SVC03031.1"/>
    </source>
</evidence>
<dbReference type="InterPro" id="IPR027417">
    <property type="entry name" value="P-loop_NTPase"/>
</dbReference>
<dbReference type="AlphaFoldDB" id="A0A382IWU1"/>
<feature type="domain" description="Thymidylate kinase-like" evidence="1">
    <location>
        <begin position="14"/>
        <end position="91"/>
    </location>
</feature>
<sequence length="99" mass="11085">DLIKVQQAIDLALGEIKPDITLLLDIPLSLSLERVANRQSQSGEASDQFDQSGDTFFQRVMDGFHALANAEPQRFRIINANQSLDCVSNEIWEAIKDQI</sequence>
<proteinExistence type="predicted"/>
<dbReference type="CDD" id="cd01672">
    <property type="entry name" value="TMPK"/>
    <property type="match status" value="1"/>
</dbReference>
<name>A0A382IWU1_9ZZZZ</name>
<dbReference type="Gene3D" id="3.40.50.300">
    <property type="entry name" value="P-loop containing nucleotide triphosphate hydrolases"/>
    <property type="match status" value="1"/>
</dbReference>
<evidence type="ECO:0000259" key="1">
    <source>
        <dbReference type="Pfam" id="PF02223"/>
    </source>
</evidence>
<dbReference type="InterPro" id="IPR039430">
    <property type="entry name" value="Thymidylate_kin-like_dom"/>
</dbReference>
<protein>
    <recommendedName>
        <fullName evidence="1">Thymidylate kinase-like domain-containing protein</fullName>
    </recommendedName>
</protein>
<reference evidence="2" key="1">
    <citation type="submission" date="2018-05" db="EMBL/GenBank/DDBJ databases">
        <authorList>
            <person name="Lanie J.A."/>
            <person name="Ng W.-L."/>
            <person name="Kazmierczak K.M."/>
            <person name="Andrzejewski T.M."/>
            <person name="Davidsen T.M."/>
            <person name="Wayne K.J."/>
            <person name="Tettelin H."/>
            <person name="Glass J.I."/>
            <person name="Rusch D."/>
            <person name="Podicherti R."/>
            <person name="Tsui H.-C.T."/>
            <person name="Winkler M.E."/>
        </authorList>
    </citation>
    <scope>NUCLEOTIDE SEQUENCE</scope>
</reference>
<dbReference type="EMBL" id="UINC01069561">
    <property type="protein sequence ID" value="SVC03031.1"/>
    <property type="molecule type" value="Genomic_DNA"/>
</dbReference>
<organism evidence="2">
    <name type="scientific">marine metagenome</name>
    <dbReference type="NCBI Taxonomy" id="408172"/>
    <lineage>
        <taxon>unclassified sequences</taxon>
        <taxon>metagenomes</taxon>
        <taxon>ecological metagenomes</taxon>
    </lineage>
</organism>
<dbReference type="Pfam" id="PF02223">
    <property type="entry name" value="Thymidylate_kin"/>
    <property type="match status" value="1"/>
</dbReference>
<accession>A0A382IWU1</accession>
<feature type="non-terminal residue" evidence="2">
    <location>
        <position position="1"/>
    </location>
</feature>
<gene>
    <name evidence="2" type="ORF">METZ01_LOCUS255885</name>
</gene>